<sequence length="60" mass="6495">MSKTMQPAANDNAPSVRFEGSFPPHITVEELALFESHAADLIAELLAANDNDEGQRPCAR</sequence>
<evidence type="ECO:0000313" key="1">
    <source>
        <dbReference type="EMBL" id="NNU15980.1"/>
    </source>
</evidence>
<dbReference type="EMBL" id="JABFCX010000002">
    <property type="protein sequence ID" value="NNU15980.1"/>
    <property type="molecule type" value="Genomic_DNA"/>
</dbReference>
<dbReference type="Proteomes" id="UP000536835">
    <property type="component" value="Unassembled WGS sequence"/>
</dbReference>
<keyword evidence="2" id="KW-1185">Reference proteome</keyword>
<organism evidence="1 2">
    <name type="scientific">Parvularcula mediterranea</name>
    <dbReference type="NCBI Taxonomy" id="2732508"/>
    <lineage>
        <taxon>Bacteria</taxon>
        <taxon>Pseudomonadati</taxon>
        <taxon>Pseudomonadota</taxon>
        <taxon>Alphaproteobacteria</taxon>
        <taxon>Parvularculales</taxon>
        <taxon>Parvularculaceae</taxon>
        <taxon>Parvularcula</taxon>
    </lineage>
</organism>
<dbReference type="RefSeq" id="WP_173197841.1">
    <property type="nucleotide sequence ID" value="NZ_JABFCX010000002.1"/>
</dbReference>
<proteinExistence type="predicted"/>
<reference evidence="1 2" key="1">
    <citation type="submission" date="2020-05" db="EMBL/GenBank/DDBJ databases">
        <title>Parvularcula mediterraneae sp. nov., isolated from polypropylene straw from shallow seawater of the seashore of Laganas in Zakynthos island, Greece.</title>
        <authorList>
            <person name="Szabo I."/>
            <person name="Al-Omari J."/>
            <person name="Rado J."/>
            <person name="Szerdahelyi G.S."/>
        </authorList>
    </citation>
    <scope>NUCLEOTIDE SEQUENCE [LARGE SCALE GENOMIC DNA]</scope>
    <source>
        <strain evidence="1 2">ZS-1/3</strain>
    </source>
</reference>
<name>A0A7Y3W4P9_9PROT</name>
<protein>
    <submittedName>
        <fullName evidence="1">Uncharacterized protein</fullName>
    </submittedName>
</protein>
<evidence type="ECO:0000313" key="2">
    <source>
        <dbReference type="Proteomes" id="UP000536835"/>
    </source>
</evidence>
<gene>
    <name evidence="1" type="ORF">HK107_06560</name>
</gene>
<dbReference type="AlphaFoldDB" id="A0A7Y3W4P9"/>
<accession>A0A7Y3W4P9</accession>
<comment type="caution">
    <text evidence="1">The sequence shown here is derived from an EMBL/GenBank/DDBJ whole genome shotgun (WGS) entry which is preliminary data.</text>
</comment>